<dbReference type="Pfam" id="PF21522">
    <property type="entry name" value="MreB-like_C"/>
    <property type="match status" value="1"/>
</dbReference>
<evidence type="ECO:0000313" key="3">
    <source>
        <dbReference type="EMBL" id="TXI31958.1"/>
    </source>
</evidence>
<accession>A0A5C7W682</accession>
<evidence type="ECO:0000259" key="1">
    <source>
        <dbReference type="Pfam" id="PF17989"/>
    </source>
</evidence>
<feature type="domain" description="Actin homologue MreB-like C-terminal" evidence="2">
    <location>
        <begin position="183"/>
        <end position="298"/>
    </location>
</feature>
<dbReference type="InterPro" id="IPR043129">
    <property type="entry name" value="ATPase_NBD"/>
</dbReference>
<sequence>MAKATQTQKPFVFGLDIGYSNVKMAYGYAGDEPETLVRPAQAAPLRMVKGDETPQAGEYLVYVNDEPWLAFLAPDRINAKRELHADYPASDAYKALFLASLAAACKNGQDVDVLVTGLPVSQAADKLKVDALKERLIGDHQIAPKTTVSVKAVSVVPQPAGTLYDIYSTHEDAELFNESNVLVLDPGFFSVDWVLYQSGSMNKESSGTTLEAMSTMVQTINSEIQVDFGGEGPGVAKVENILQTGKDYFVARGSRVQIAPYILRAQEKIAPLALKSMQQSLRFLDGEGISFILVGGGGSGFYKDAAMDLYPNAKVITSDNPVISNACGFFFKGAA</sequence>
<dbReference type="CDD" id="cd10227">
    <property type="entry name" value="ASKHA_NBD_ParM-like"/>
    <property type="match status" value="1"/>
</dbReference>
<dbReference type="SUPFAM" id="SSF53067">
    <property type="entry name" value="Actin-like ATPase domain"/>
    <property type="match status" value="2"/>
</dbReference>
<gene>
    <name evidence="3" type="ORF">E6Q69_10195</name>
</gene>
<dbReference type="Pfam" id="PF17989">
    <property type="entry name" value="ALP_N"/>
    <property type="match status" value="1"/>
</dbReference>
<feature type="domain" description="Actin-like protein N-terminal" evidence="1">
    <location>
        <begin position="14"/>
        <end position="161"/>
    </location>
</feature>
<name>A0A5C7W682_AQUAC</name>
<dbReference type="InterPro" id="IPR040607">
    <property type="entry name" value="ALP_N"/>
</dbReference>
<comment type="caution">
    <text evidence="3">The sequence shown here is derived from an EMBL/GenBank/DDBJ whole genome shotgun (WGS) entry which is preliminary data.</text>
</comment>
<reference evidence="3 4" key="1">
    <citation type="submission" date="2018-09" db="EMBL/GenBank/DDBJ databases">
        <title>Metagenome Assembled Genomes from an Advanced Water Purification Facility.</title>
        <authorList>
            <person name="Stamps B.W."/>
            <person name="Spear J.R."/>
        </authorList>
    </citation>
    <scope>NUCLEOTIDE SEQUENCE [LARGE SCALE GENOMIC DNA]</scope>
    <source>
        <strain evidence="3">Bin_52_1</strain>
    </source>
</reference>
<dbReference type="EMBL" id="SSFO01000168">
    <property type="protein sequence ID" value="TXI31958.1"/>
    <property type="molecule type" value="Genomic_DNA"/>
</dbReference>
<dbReference type="Gene3D" id="3.30.420.40">
    <property type="match status" value="2"/>
</dbReference>
<organism evidence="3 4">
    <name type="scientific">Aquipseudomonas alcaligenes</name>
    <name type="common">Pseudomonas alcaligenes</name>
    <dbReference type="NCBI Taxonomy" id="43263"/>
    <lineage>
        <taxon>Bacteria</taxon>
        <taxon>Pseudomonadati</taxon>
        <taxon>Pseudomonadota</taxon>
        <taxon>Gammaproteobacteria</taxon>
        <taxon>Pseudomonadales</taxon>
        <taxon>Pseudomonadaceae</taxon>
        <taxon>Aquipseudomonas</taxon>
    </lineage>
</organism>
<dbReference type="Proteomes" id="UP000321110">
    <property type="component" value="Unassembled WGS sequence"/>
</dbReference>
<evidence type="ECO:0000313" key="4">
    <source>
        <dbReference type="Proteomes" id="UP000321110"/>
    </source>
</evidence>
<proteinExistence type="predicted"/>
<protein>
    <submittedName>
        <fullName evidence="3">ParM/StbA family protein</fullName>
    </submittedName>
</protein>
<evidence type="ECO:0000259" key="2">
    <source>
        <dbReference type="Pfam" id="PF21522"/>
    </source>
</evidence>
<dbReference type="InterPro" id="IPR049067">
    <property type="entry name" value="MreB-like_C"/>
</dbReference>
<dbReference type="AlphaFoldDB" id="A0A5C7W682"/>